<evidence type="ECO:0000313" key="7">
    <source>
        <dbReference type="Proteomes" id="UP000663834"/>
    </source>
</evidence>
<dbReference type="Proteomes" id="UP000663842">
    <property type="component" value="Unassembled WGS sequence"/>
</dbReference>
<dbReference type="EMBL" id="CAJNOW010019951">
    <property type="protein sequence ID" value="CAF1676503.1"/>
    <property type="molecule type" value="Genomic_DNA"/>
</dbReference>
<reference evidence="3" key="1">
    <citation type="submission" date="2021-02" db="EMBL/GenBank/DDBJ databases">
        <authorList>
            <person name="Nowell W R."/>
        </authorList>
    </citation>
    <scope>NUCLEOTIDE SEQUENCE</scope>
</reference>
<gene>
    <name evidence="3" type="ORF">KQP761_LOCUS35505</name>
    <name evidence="5" type="ORF">MBJ925_LOCUS38055</name>
    <name evidence="6" type="ORF">UXM345_LOCUS24324</name>
    <name evidence="4" type="ORF">XDN619_LOCUS16264</name>
</gene>
<keyword evidence="1" id="KW-0732">Signal</keyword>
<dbReference type="InterPro" id="IPR001283">
    <property type="entry name" value="CRISP-related"/>
</dbReference>
<feature type="chain" id="PRO_5035609410" description="SCP domain-containing protein" evidence="1">
    <location>
        <begin position="23"/>
        <end position="191"/>
    </location>
</feature>
<dbReference type="AlphaFoldDB" id="A0A816GL30"/>
<dbReference type="Pfam" id="PF00188">
    <property type="entry name" value="CAP"/>
    <property type="match status" value="1"/>
</dbReference>
<dbReference type="EMBL" id="CAJNRG010006824">
    <property type="protein sequence ID" value="CAF2089162.1"/>
    <property type="molecule type" value="Genomic_DNA"/>
</dbReference>
<dbReference type="Proteomes" id="UP000663824">
    <property type="component" value="Unassembled WGS sequence"/>
</dbReference>
<dbReference type="PRINTS" id="PR00837">
    <property type="entry name" value="V5TPXLIKE"/>
</dbReference>
<dbReference type="GO" id="GO:0005576">
    <property type="term" value="C:extracellular region"/>
    <property type="evidence" value="ECO:0007669"/>
    <property type="project" value="InterPro"/>
</dbReference>
<dbReference type="SUPFAM" id="SSF55797">
    <property type="entry name" value="PR-1-like"/>
    <property type="match status" value="1"/>
</dbReference>
<dbReference type="Proteomes" id="UP000663887">
    <property type="component" value="Unassembled WGS sequence"/>
</dbReference>
<dbReference type="OrthoDB" id="337038at2759"/>
<proteinExistence type="predicted"/>
<evidence type="ECO:0000259" key="2">
    <source>
        <dbReference type="SMART" id="SM00198"/>
    </source>
</evidence>
<feature type="domain" description="SCP" evidence="2">
    <location>
        <begin position="43"/>
        <end position="180"/>
    </location>
</feature>
<dbReference type="InterPro" id="IPR034113">
    <property type="entry name" value="SCP_GAPR1-like"/>
</dbReference>
<dbReference type="InterPro" id="IPR014044">
    <property type="entry name" value="CAP_dom"/>
</dbReference>
<dbReference type="SMART" id="SM00198">
    <property type="entry name" value="SCP"/>
    <property type="match status" value="1"/>
</dbReference>
<dbReference type="FunFam" id="3.40.33.10:FF:000002">
    <property type="entry name" value="Golgi-associated plant pathogenesis-related protein 1"/>
    <property type="match status" value="1"/>
</dbReference>
<evidence type="ECO:0000313" key="3">
    <source>
        <dbReference type="EMBL" id="CAF1676503.1"/>
    </source>
</evidence>
<comment type="caution">
    <text evidence="3">The sequence shown here is derived from an EMBL/GenBank/DDBJ whole genome shotgun (WGS) entry which is preliminary data.</text>
</comment>
<dbReference type="PANTHER" id="PTHR10334">
    <property type="entry name" value="CYSTEINE-RICH SECRETORY PROTEIN-RELATED"/>
    <property type="match status" value="1"/>
</dbReference>
<dbReference type="InterPro" id="IPR018244">
    <property type="entry name" value="Allrgn_V5/Tpx1_CS"/>
</dbReference>
<evidence type="ECO:0000256" key="1">
    <source>
        <dbReference type="SAM" id="SignalP"/>
    </source>
</evidence>
<dbReference type="CDD" id="cd05382">
    <property type="entry name" value="CAP_GAPR1-like"/>
    <property type="match status" value="1"/>
</dbReference>
<dbReference type="InterPro" id="IPR035940">
    <property type="entry name" value="CAP_sf"/>
</dbReference>
<organism evidence="3 7">
    <name type="scientific">Rotaria magnacalcarata</name>
    <dbReference type="NCBI Taxonomy" id="392030"/>
    <lineage>
        <taxon>Eukaryota</taxon>
        <taxon>Metazoa</taxon>
        <taxon>Spiralia</taxon>
        <taxon>Gnathifera</taxon>
        <taxon>Rotifera</taxon>
        <taxon>Eurotatoria</taxon>
        <taxon>Bdelloidea</taxon>
        <taxon>Philodinida</taxon>
        <taxon>Philodinidae</taxon>
        <taxon>Rotaria</taxon>
    </lineage>
</organism>
<accession>A0A816GL30</accession>
<evidence type="ECO:0000313" key="4">
    <source>
        <dbReference type="EMBL" id="CAF2089162.1"/>
    </source>
</evidence>
<dbReference type="Gene3D" id="3.40.33.10">
    <property type="entry name" value="CAP"/>
    <property type="match status" value="1"/>
</dbReference>
<evidence type="ECO:0000313" key="5">
    <source>
        <dbReference type="EMBL" id="CAF2253869.1"/>
    </source>
</evidence>
<dbReference type="EMBL" id="CAJNRE010021239">
    <property type="protein sequence ID" value="CAF2253869.1"/>
    <property type="molecule type" value="Genomic_DNA"/>
</dbReference>
<evidence type="ECO:0000313" key="6">
    <source>
        <dbReference type="EMBL" id="CAF4136690.1"/>
    </source>
</evidence>
<protein>
    <recommendedName>
        <fullName evidence="2">SCP domain-containing protein</fullName>
    </recommendedName>
</protein>
<feature type="signal peptide" evidence="1">
    <location>
        <begin position="1"/>
        <end position="22"/>
    </location>
</feature>
<dbReference type="Proteomes" id="UP000663834">
    <property type="component" value="Unassembled WGS sequence"/>
</dbReference>
<sequence length="191" mass="21134">MRWYLIALISLFDSLFLQAGLAYNIGSRFKRDNSDSSENDLKTFRQEALASHNSYRAQHCAPALVLDDDINQSAQTYAEKLATIGKLVHSTNRVGLGENLYSVGSSAPLRNLNGTHSAQAWYNEVKSYNFGSPKFSSNTGHFTQVVWKNTKKFGIGYALTKDRSTAYVVAQYSPPGNYLSQFADNVSPVGC</sequence>
<name>A0A816GL30_9BILA</name>
<dbReference type="PROSITE" id="PS01009">
    <property type="entry name" value="CRISP_1"/>
    <property type="match status" value="1"/>
</dbReference>
<dbReference type="EMBL" id="CAJOBF010004396">
    <property type="protein sequence ID" value="CAF4136690.1"/>
    <property type="molecule type" value="Genomic_DNA"/>
</dbReference>